<feature type="coiled-coil region" evidence="1">
    <location>
        <begin position="264"/>
        <end position="291"/>
    </location>
</feature>
<evidence type="ECO:0000256" key="3">
    <source>
        <dbReference type="SAM" id="Phobius"/>
    </source>
</evidence>
<sequence>MPTFTAIAFDRLIEPGASKSVDKSAPSSMPVPNSKLDRRNSAPTTKRKAPRPQLKPALYATPEVTPLPDSPSSFPPSPYIINHKRRGPRLLKSLSEANVQSKQKIPDDEMVNGKPKNSDTVIVNSAGDLQVTFSNPEPVKEDSANGIHDSEPSRIHNGDLATGHREDGSSSYTNGSLRDCITTKVAYNLERDGESEDFFDPHDSMSYTSNTDGEDNTPIGHSMKVSTPGGEFFDAWEELSSEGGAQASSPYDVEAELRQMRLSLLMEIEKRKQAEESLNNMQSQWENIRQRLSEVGIILPAGLIAVAEGEQLNSDPVEDLCEQVHVARFVSDAIGRGMARAEVEKEMEAQLDSKNFEIARLLERLRFYEMVNQEMSQRNQEAVEMARRERQRRSRRQRWVWGSITTAIVLGVATIAWSYLPLEKGSSSSDNNQVSEHGDAAK</sequence>
<feature type="compositionally biased region" description="Basic and acidic residues" evidence="2">
    <location>
        <begin position="138"/>
        <end position="168"/>
    </location>
</feature>
<gene>
    <name evidence="4" type="ORF">G2W53_020049</name>
</gene>
<evidence type="ECO:0000256" key="2">
    <source>
        <dbReference type="SAM" id="MobiDB-lite"/>
    </source>
</evidence>
<dbReference type="AlphaFoldDB" id="A0A834TUN3"/>
<evidence type="ECO:0000313" key="5">
    <source>
        <dbReference type="Proteomes" id="UP000634136"/>
    </source>
</evidence>
<comment type="caution">
    <text evidence="4">The sequence shown here is derived from an EMBL/GenBank/DDBJ whole genome shotgun (WGS) entry which is preliminary data.</text>
</comment>
<dbReference type="PANTHER" id="PTHR35490:SF2">
    <property type="entry name" value="BACTERIOPHAGE N4 ADSORPTION B PROTEIN"/>
    <property type="match status" value="1"/>
</dbReference>
<keyword evidence="3" id="KW-0812">Transmembrane</keyword>
<evidence type="ECO:0000313" key="4">
    <source>
        <dbReference type="EMBL" id="KAF7828885.1"/>
    </source>
</evidence>
<keyword evidence="1" id="KW-0175">Coiled coil</keyword>
<dbReference type="OrthoDB" id="1923043at2759"/>
<feature type="region of interest" description="Disordered" evidence="2">
    <location>
        <begin position="15"/>
        <end position="76"/>
    </location>
</feature>
<dbReference type="PANTHER" id="PTHR35490">
    <property type="entry name" value="BACTERIOPHAGE N4 ADSORPTION B PROTEIN"/>
    <property type="match status" value="1"/>
</dbReference>
<keyword evidence="3" id="KW-1133">Transmembrane helix</keyword>
<keyword evidence="3" id="KW-0472">Membrane</keyword>
<feature type="coiled-coil region" evidence="1">
    <location>
        <begin position="344"/>
        <end position="392"/>
    </location>
</feature>
<proteinExistence type="predicted"/>
<dbReference type="EMBL" id="JAAIUW010000006">
    <property type="protein sequence ID" value="KAF7828885.1"/>
    <property type="molecule type" value="Genomic_DNA"/>
</dbReference>
<protein>
    <submittedName>
        <fullName evidence="4">Putative plant/F18B3-190 protein</fullName>
    </submittedName>
</protein>
<name>A0A834TUN3_9FABA</name>
<reference evidence="4" key="1">
    <citation type="submission" date="2020-09" db="EMBL/GenBank/DDBJ databases">
        <title>Genome-Enabled Discovery of Anthraquinone Biosynthesis in Senna tora.</title>
        <authorList>
            <person name="Kang S.-H."/>
            <person name="Pandey R.P."/>
            <person name="Lee C.-M."/>
            <person name="Sim J.-S."/>
            <person name="Jeong J.-T."/>
            <person name="Choi B.-S."/>
            <person name="Jung M."/>
            <person name="Ginzburg D."/>
            <person name="Zhao K."/>
            <person name="Won S.Y."/>
            <person name="Oh T.-J."/>
            <person name="Yu Y."/>
            <person name="Kim N.-H."/>
            <person name="Lee O.R."/>
            <person name="Lee T.-H."/>
            <person name="Bashyal P."/>
            <person name="Kim T.-S."/>
            <person name="Lee W.-H."/>
            <person name="Kawkins C."/>
            <person name="Kim C.-K."/>
            <person name="Kim J.S."/>
            <person name="Ahn B.O."/>
            <person name="Rhee S.Y."/>
            <person name="Sohng J.K."/>
        </authorList>
    </citation>
    <scope>NUCLEOTIDE SEQUENCE</scope>
    <source>
        <tissue evidence="4">Leaf</tissue>
    </source>
</reference>
<evidence type="ECO:0000256" key="1">
    <source>
        <dbReference type="SAM" id="Coils"/>
    </source>
</evidence>
<accession>A0A834TUN3</accession>
<dbReference type="Proteomes" id="UP000634136">
    <property type="component" value="Unassembled WGS sequence"/>
</dbReference>
<feature type="region of interest" description="Disordered" evidence="2">
    <location>
        <begin position="133"/>
        <end position="174"/>
    </location>
</feature>
<organism evidence="4 5">
    <name type="scientific">Senna tora</name>
    <dbReference type="NCBI Taxonomy" id="362788"/>
    <lineage>
        <taxon>Eukaryota</taxon>
        <taxon>Viridiplantae</taxon>
        <taxon>Streptophyta</taxon>
        <taxon>Embryophyta</taxon>
        <taxon>Tracheophyta</taxon>
        <taxon>Spermatophyta</taxon>
        <taxon>Magnoliopsida</taxon>
        <taxon>eudicotyledons</taxon>
        <taxon>Gunneridae</taxon>
        <taxon>Pentapetalae</taxon>
        <taxon>rosids</taxon>
        <taxon>fabids</taxon>
        <taxon>Fabales</taxon>
        <taxon>Fabaceae</taxon>
        <taxon>Caesalpinioideae</taxon>
        <taxon>Cassia clade</taxon>
        <taxon>Senna</taxon>
    </lineage>
</organism>
<feature type="transmembrane region" description="Helical" evidence="3">
    <location>
        <begin position="399"/>
        <end position="420"/>
    </location>
</feature>
<keyword evidence="5" id="KW-1185">Reference proteome</keyword>